<evidence type="ECO:0008006" key="4">
    <source>
        <dbReference type="Google" id="ProtNLM"/>
    </source>
</evidence>
<reference evidence="3" key="1">
    <citation type="submission" date="2017-08" db="EMBL/GenBank/DDBJ databases">
        <title>Mesorhizobium wenxinae sp. nov., a novel rhizobial species isolated from root nodules of chickpea (Cicer arietinum L.).</title>
        <authorList>
            <person name="Zhang J."/>
        </authorList>
    </citation>
    <scope>NUCLEOTIDE SEQUENCE [LARGE SCALE GENOMIC DNA]</scope>
    <source>
        <strain evidence="3">USDA 3392</strain>
    </source>
</reference>
<protein>
    <recommendedName>
        <fullName evidence="4">Propionyl-coenzyme A carboxylase alpha polypeptide</fullName>
    </recommendedName>
</protein>
<keyword evidence="3" id="KW-1185">Reference proteome</keyword>
<dbReference type="AlphaFoldDB" id="A0AB36R586"/>
<organism evidence="2 3">
    <name type="scientific">Mesorhizobium mediterraneum</name>
    <dbReference type="NCBI Taxonomy" id="43617"/>
    <lineage>
        <taxon>Bacteria</taxon>
        <taxon>Pseudomonadati</taxon>
        <taxon>Pseudomonadota</taxon>
        <taxon>Alphaproteobacteria</taxon>
        <taxon>Hyphomicrobiales</taxon>
        <taxon>Phyllobacteriaceae</taxon>
        <taxon>Mesorhizobium</taxon>
    </lineage>
</organism>
<proteinExistence type="predicted"/>
<name>A0AB36R586_9HYPH</name>
<comment type="caution">
    <text evidence="2">The sequence shown here is derived from an EMBL/GenBank/DDBJ whole genome shotgun (WGS) entry which is preliminary data.</text>
</comment>
<dbReference type="Proteomes" id="UP000216215">
    <property type="component" value="Unassembled WGS sequence"/>
</dbReference>
<evidence type="ECO:0000256" key="1">
    <source>
        <dbReference type="SAM" id="MobiDB-lite"/>
    </source>
</evidence>
<evidence type="ECO:0000313" key="3">
    <source>
        <dbReference type="Proteomes" id="UP000216215"/>
    </source>
</evidence>
<dbReference type="EMBL" id="NPKI01000032">
    <property type="protein sequence ID" value="PAP99718.1"/>
    <property type="molecule type" value="Genomic_DNA"/>
</dbReference>
<feature type="region of interest" description="Disordered" evidence="1">
    <location>
        <begin position="1"/>
        <end position="53"/>
    </location>
</feature>
<sequence>MSCDGRALISPLEGEMAATRPEGVGPTGLGPLSQTQEVGASRETTPSVAFGDISPSRGEITCPLLSNLHGFEMCLKH</sequence>
<gene>
    <name evidence="2" type="ORF">CIT25_25535</name>
</gene>
<feature type="compositionally biased region" description="Polar residues" evidence="1">
    <location>
        <begin position="32"/>
        <end position="47"/>
    </location>
</feature>
<accession>A0AB36R586</accession>
<evidence type="ECO:0000313" key="2">
    <source>
        <dbReference type="EMBL" id="PAP99718.1"/>
    </source>
</evidence>